<reference evidence="2" key="1">
    <citation type="submission" date="2022-01" db="EMBL/GenBank/DDBJ databases">
        <title>Genome Sequence Resource for Two Populations of Ditylenchus destructor, the Migratory Endoparasitic Phytonematode.</title>
        <authorList>
            <person name="Zhang H."/>
            <person name="Lin R."/>
            <person name="Xie B."/>
        </authorList>
    </citation>
    <scope>NUCLEOTIDE SEQUENCE</scope>
    <source>
        <strain evidence="2">BazhouSP</strain>
    </source>
</reference>
<dbReference type="AlphaFoldDB" id="A0AAD4R4T6"/>
<feature type="transmembrane region" description="Helical" evidence="1">
    <location>
        <begin position="152"/>
        <end position="177"/>
    </location>
</feature>
<feature type="transmembrane region" description="Helical" evidence="1">
    <location>
        <begin position="93"/>
        <end position="118"/>
    </location>
</feature>
<keyword evidence="1" id="KW-1133">Transmembrane helix</keyword>
<dbReference type="Gene3D" id="1.20.1070.10">
    <property type="entry name" value="Rhodopsin 7-helix transmembrane proteins"/>
    <property type="match status" value="1"/>
</dbReference>
<proteinExistence type="predicted"/>
<comment type="caution">
    <text evidence="2">The sequence shown here is derived from an EMBL/GenBank/DDBJ whole genome shotgun (WGS) entry which is preliminary data.</text>
</comment>
<feature type="transmembrane region" description="Helical" evidence="1">
    <location>
        <begin position="64"/>
        <end position="81"/>
    </location>
</feature>
<organism evidence="2 3">
    <name type="scientific">Ditylenchus destructor</name>
    <dbReference type="NCBI Taxonomy" id="166010"/>
    <lineage>
        <taxon>Eukaryota</taxon>
        <taxon>Metazoa</taxon>
        <taxon>Ecdysozoa</taxon>
        <taxon>Nematoda</taxon>
        <taxon>Chromadorea</taxon>
        <taxon>Rhabditida</taxon>
        <taxon>Tylenchina</taxon>
        <taxon>Tylenchomorpha</taxon>
        <taxon>Sphaerularioidea</taxon>
        <taxon>Anguinidae</taxon>
        <taxon>Anguininae</taxon>
        <taxon>Ditylenchus</taxon>
    </lineage>
</organism>
<evidence type="ECO:0000313" key="3">
    <source>
        <dbReference type="Proteomes" id="UP001201812"/>
    </source>
</evidence>
<keyword evidence="3" id="KW-1185">Reference proteome</keyword>
<keyword evidence="1" id="KW-0472">Membrane</keyword>
<accession>A0AAD4R4T6</accession>
<evidence type="ECO:0000313" key="2">
    <source>
        <dbReference type="EMBL" id="KAI1709507.1"/>
    </source>
</evidence>
<sequence length="186" mass="21637">MRAAGKQQEIVAGDSRLLENFDKASMKPSFAFIEFPHHGERRSAFLEPESAANSFSKRNIMTSYLKIWAAILIYYIPYLYYYESNNKRCYNPIFGYFIWAHHSGIALIIFIILAVVGIRSYYQIFRQLSTSVHVAKQQKELQILILKDIRRFLCLAVVTSTLYFGGYFIGVFVVYFIEIFSTEVSF</sequence>
<dbReference type="Proteomes" id="UP001201812">
    <property type="component" value="Unassembled WGS sequence"/>
</dbReference>
<keyword evidence="1" id="KW-0812">Transmembrane</keyword>
<gene>
    <name evidence="2" type="ORF">DdX_11295</name>
</gene>
<protein>
    <submittedName>
        <fullName evidence="2">Uncharacterized protein</fullName>
    </submittedName>
</protein>
<name>A0AAD4R4T6_9BILA</name>
<evidence type="ECO:0000256" key="1">
    <source>
        <dbReference type="SAM" id="Phobius"/>
    </source>
</evidence>
<dbReference type="EMBL" id="JAKKPZ010000030">
    <property type="protein sequence ID" value="KAI1709507.1"/>
    <property type="molecule type" value="Genomic_DNA"/>
</dbReference>